<gene>
    <name evidence="6" type="ORF">GQS40_13245</name>
</gene>
<dbReference type="InterPro" id="IPR036291">
    <property type="entry name" value="NAD(P)-bd_dom_sf"/>
</dbReference>
<evidence type="ECO:0000313" key="7">
    <source>
        <dbReference type="Proteomes" id="UP000478636"/>
    </source>
</evidence>
<dbReference type="SUPFAM" id="SSF51735">
    <property type="entry name" value="NAD(P)-binding Rossmann-fold domains"/>
    <property type="match status" value="2"/>
</dbReference>
<feature type="domain" description="D-isomer specific 2-hydroxyacid dehydrogenase NAD-binding" evidence="5">
    <location>
        <begin position="67"/>
        <end position="134"/>
    </location>
</feature>
<dbReference type="InterPro" id="IPR006140">
    <property type="entry name" value="D-isomer_DH_NAD-bd"/>
</dbReference>
<dbReference type="InterPro" id="IPR006139">
    <property type="entry name" value="D-isomer_2_OHA_DH_cat_dom"/>
</dbReference>
<feature type="domain" description="D-isomer specific 2-hydroxyacid dehydrogenase catalytic" evidence="4">
    <location>
        <begin position="193"/>
        <end position="272"/>
    </location>
</feature>
<name>A0A6L7A7Z6_LEULA</name>
<evidence type="ECO:0000256" key="3">
    <source>
        <dbReference type="RuleBase" id="RU003719"/>
    </source>
</evidence>
<dbReference type="EMBL" id="WSZI01000020">
    <property type="protein sequence ID" value="MWN21796.1"/>
    <property type="molecule type" value="Genomic_DNA"/>
</dbReference>
<dbReference type="AlphaFoldDB" id="A0A6L7A7Z6"/>
<reference evidence="6 7" key="1">
    <citation type="submission" date="2019-12" db="EMBL/GenBank/DDBJ databases">
        <title>Complete genome sequence of Leuconostoc lactis strain AVN1 provides insights into metabolic potential.</title>
        <authorList>
            <person name="Besrour N."/>
            <person name="Najjari A."/>
            <person name="Fhoula I."/>
            <person name="Jaballah S."/>
            <person name="Klibi N."/>
            <person name="Ouzari H.I."/>
        </authorList>
    </citation>
    <scope>NUCLEOTIDE SEQUENCE [LARGE SCALE GENOMIC DNA]</scope>
    <source>
        <strain evidence="6 7">AVN1</strain>
    </source>
</reference>
<organism evidence="6 7">
    <name type="scientific">Leuconostoc lactis</name>
    <dbReference type="NCBI Taxonomy" id="1246"/>
    <lineage>
        <taxon>Bacteria</taxon>
        <taxon>Bacillati</taxon>
        <taxon>Bacillota</taxon>
        <taxon>Bacilli</taxon>
        <taxon>Lactobacillales</taxon>
        <taxon>Lactobacillaceae</taxon>
        <taxon>Leuconostoc</taxon>
    </lineage>
</organism>
<keyword evidence="2" id="KW-0520">NAD</keyword>
<dbReference type="Pfam" id="PF00389">
    <property type="entry name" value="2-Hacid_dh"/>
    <property type="match status" value="1"/>
</dbReference>
<proteinExistence type="inferred from homology"/>
<dbReference type="Gene3D" id="3.40.50.720">
    <property type="entry name" value="NAD(P)-binding Rossmann-like Domain"/>
    <property type="match status" value="7"/>
</dbReference>
<comment type="caution">
    <text evidence="6">The sequence shown here is derived from an EMBL/GenBank/DDBJ whole genome shotgun (WGS) entry which is preliminary data.</text>
</comment>
<evidence type="ECO:0000259" key="4">
    <source>
        <dbReference type="Pfam" id="PF00389"/>
    </source>
</evidence>
<evidence type="ECO:0000313" key="6">
    <source>
        <dbReference type="EMBL" id="MWN21796.1"/>
    </source>
</evidence>
<dbReference type="PANTHER" id="PTHR43026">
    <property type="entry name" value="2-HYDROXYACID DEHYDROGENASE HOMOLOG 1-RELATED"/>
    <property type="match status" value="1"/>
</dbReference>
<evidence type="ECO:0000256" key="2">
    <source>
        <dbReference type="ARBA" id="ARBA00023027"/>
    </source>
</evidence>
<dbReference type="Proteomes" id="UP000478636">
    <property type="component" value="Unassembled WGS sequence"/>
</dbReference>
<keyword evidence="3" id="KW-0560">Oxidoreductase</keyword>
<dbReference type="PANTHER" id="PTHR43026:SF1">
    <property type="entry name" value="2-HYDROXYACID DEHYDROGENASE HOMOLOG 1-RELATED"/>
    <property type="match status" value="1"/>
</dbReference>
<dbReference type="SUPFAM" id="SSF52283">
    <property type="entry name" value="Formate/glycerate dehydrogenase catalytic domain-like"/>
    <property type="match status" value="2"/>
</dbReference>
<evidence type="ECO:0000259" key="5">
    <source>
        <dbReference type="Pfam" id="PF02826"/>
    </source>
</evidence>
<dbReference type="Pfam" id="PF02826">
    <property type="entry name" value="2-Hacid_dh_C"/>
    <property type="match status" value="1"/>
</dbReference>
<evidence type="ECO:0008006" key="8">
    <source>
        <dbReference type="Google" id="ProtNLM"/>
    </source>
</evidence>
<dbReference type="GO" id="GO:0008720">
    <property type="term" value="F:D-lactate dehydrogenase (NAD+) activity"/>
    <property type="evidence" value="ECO:0007669"/>
    <property type="project" value="TreeGrafter"/>
</dbReference>
<sequence length="343" mass="37733">MALNENAFMNQKQAVTDLPENIQRLTQLDNFYLSPHIAFYTNTAIKNMVEMALDDAVTLANGGYTDNEMARSNVISFHTPLNEETRNLADQAFFDKIQPGTILLNMARGEIVDMTALETSLNTGQLYGAAVDVTPGDYTWAAGGQAREIYQLTVAIIGVGRIGSAFAQMLHALGAEVLGVDPVYRAQNEVFVEYTTLDDALLAENGIKQIALRQVGYDVFDVPAAFSQKIRLSNVAAYSPRAIAEYTLTQLFNILRHNKQFERAMATEQNMKILMYNTVPEEQPFVTAWMAKTGHEVVTLSEPLTVDNAGQAAGFDAVSTQQTTAMPAPVYQITALLQSMVKK</sequence>
<comment type="similarity">
    <text evidence="1 3">Belongs to the D-isomer specific 2-hydroxyacid dehydrogenase family.</text>
</comment>
<dbReference type="InterPro" id="IPR058205">
    <property type="entry name" value="D-LDH-like"/>
</dbReference>
<protein>
    <recommendedName>
        <fullName evidence="8">3-phosphoglycerate dehydrogenase</fullName>
    </recommendedName>
</protein>
<dbReference type="GO" id="GO:0051287">
    <property type="term" value="F:NAD binding"/>
    <property type="evidence" value="ECO:0007669"/>
    <property type="project" value="InterPro"/>
</dbReference>
<evidence type="ECO:0000256" key="1">
    <source>
        <dbReference type="ARBA" id="ARBA00005854"/>
    </source>
</evidence>
<accession>A0A6L7A7Z6</accession>